<feature type="compositionally biased region" description="Basic residues" evidence="1">
    <location>
        <begin position="152"/>
        <end position="173"/>
    </location>
</feature>
<dbReference type="Pfam" id="PF12728">
    <property type="entry name" value="HTH_17"/>
    <property type="match status" value="1"/>
</dbReference>
<evidence type="ECO:0000313" key="4">
    <source>
        <dbReference type="Proteomes" id="UP000218418"/>
    </source>
</evidence>
<protein>
    <recommendedName>
        <fullName evidence="2">Helix-turn-helix domain-containing protein</fullName>
    </recommendedName>
</protein>
<evidence type="ECO:0000256" key="1">
    <source>
        <dbReference type="SAM" id="MobiDB-lite"/>
    </source>
</evidence>
<dbReference type="AlphaFoldDB" id="A0A1Z4LJ91"/>
<proteinExistence type="predicted"/>
<dbReference type="OrthoDB" id="517841at2"/>
<dbReference type="Proteomes" id="UP000218418">
    <property type="component" value="Chromosome"/>
</dbReference>
<keyword evidence="4" id="KW-1185">Reference proteome</keyword>
<feature type="domain" description="Helix-turn-helix" evidence="2">
    <location>
        <begin position="9"/>
        <end position="40"/>
    </location>
</feature>
<feature type="region of interest" description="Disordered" evidence="1">
    <location>
        <begin position="152"/>
        <end position="179"/>
    </location>
</feature>
<reference evidence="3 4" key="1">
    <citation type="submission" date="2017-06" db="EMBL/GenBank/DDBJ databases">
        <title>Genome sequencing of cyanobaciteial culture collection at National Institute for Environmental Studies (NIES).</title>
        <authorList>
            <person name="Hirose Y."/>
            <person name="Shimura Y."/>
            <person name="Fujisawa T."/>
            <person name="Nakamura Y."/>
            <person name="Kawachi M."/>
        </authorList>
    </citation>
    <scope>NUCLEOTIDE SEQUENCE [LARGE SCALE GENOMIC DNA]</scope>
    <source>
        <strain evidence="3 4">NIES-267</strain>
    </source>
</reference>
<name>A0A1Z4LJ91_9CYAN</name>
<dbReference type="InterPro" id="IPR041657">
    <property type="entry name" value="HTH_17"/>
</dbReference>
<evidence type="ECO:0000259" key="2">
    <source>
        <dbReference type="Pfam" id="PF12728"/>
    </source>
</evidence>
<organism evidence="3 4">
    <name type="scientific">Calothrix parasitica NIES-267</name>
    <dbReference type="NCBI Taxonomy" id="1973488"/>
    <lineage>
        <taxon>Bacteria</taxon>
        <taxon>Bacillati</taxon>
        <taxon>Cyanobacteriota</taxon>
        <taxon>Cyanophyceae</taxon>
        <taxon>Nostocales</taxon>
        <taxon>Calotrichaceae</taxon>
        <taxon>Calothrix</taxon>
    </lineage>
</organism>
<gene>
    <name evidence="3" type="ORF">NIES267_07610</name>
</gene>
<evidence type="ECO:0000313" key="3">
    <source>
        <dbReference type="EMBL" id="BAY81285.1"/>
    </source>
</evidence>
<accession>A0A1Z4LJ91</accession>
<dbReference type="EMBL" id="AP018227">
    <property type="protein sequence ID" value="BAY81285.1"/>
    <property type="molecule type" value="Genomic_DNA"/>
</dbReference>
<sequence length="179" mass="19970">MIGTVKAGKLLGISDRRVRELIYKGRIPGASKIGGSWVIPTVNGYPKIKEASRGPKPTWKKVKIPAQNVININRRFIGKKMNDGQYAPPISVKCRNKNTYSNEVYIPGPCLLTYDFENPQSDCGATAWLLTFDEPLIRDGCTFKEIMAKNPKSVKRKTKSKKASRKGFNKKAKNIKDAA</sequence>